<comment type="caution">
    <text evidence="1">The sequence shown here is derived from an EMBL/GenBank/DDBJ whole genome shotgun (WGS) entry which is preliminary data.</text>
</comment>
<dbReference type="GO" id="GO:0030638">
    <property type="term" value="P:polyketide metabolic process"/>
    <property type="evidence" value="ECO:0007669"/>
    <property type="project" value="InterPro"/>
</dbReference>
<dbReference type="InterPro" id="IPR009959">
    <property type="entry name" value="Cyclase_SnoaL-like"/>
</dbReference>
<dbReference type="Proteomes" id="UP000245865">
    <property type="component" value="Unassembled WGS sequence"/>
</dbReference>
<dbReference type="Pfam" id="PF07366">
    <property type="entry name" value="SnoaL"/>
    <property type="match status" value="1"/>
</dbReference>
<dbReference type="InterPro" id="IPR032710">
    <property type="entry name" value="NTF2-like_dom_sf"/>
</dbReference>
<keyword evidence="2" id="KW-1185">Reference proteome</keyword>
<dbReference type="AlphaFoldDB" id="A0A316JIL8"/>
<dbReference type="SUPFAM" id="SSF54427">
    <property type="entry name" value="NTF2-like"/>
    <property type="match status" value="1"/>
</dbReference>
<organism evidence="1 2">
    <name type="scientific">Falsochrobactrum shanghaiense</name>
    <dbReference type="NCBI Taxonomy" id="2201899"/>
    <lineage>
        <taxon>Bacteria</taxon>
        <taxon>Pseudomonadati</taxon>
        <taxon>Pseudomonadota</taxon>
        <taxon>Alphaproteobacteria</taxon>
        <taxon>Hyphomicrobiales</taxon>
        <taxon>Brucellaceae</taxon>
        <taxon>Falsochrobactrum</taxon>
    </lineage>
</organism>
<dbReference type="PANTHER" id="PTHR38436">
    <property type="entry name" value="POLYKETIDE CYCLASE SNOAL-LIKE DOMAIN"/>
    <property type="match status" value="1"/>
</dbReference>
<dbReference type="RefSeq" id="WP_109704496.1">
    <property type="nucleotide sequence ID" value="NZ_QGDB01000001.1"/>
</dbReference>
<reference evidence="1 2" key="1">
    <citation type="submission" date="2018-05" db="EMBL/GenBank/DDBJ databases">
        <title>Comparative genomic sequence analysis between strain HN4 and CCM 8460T (Falsochrobactrum ovis) will provide more evidence to prove that HN4 is a new species of Falsochrobactrum.</title>
        <authorList>
            <person name="Lyu W."/>
            <person name="Sun L."/>
            <person name="Yao L."/>
        </authorList>
    </citation>
    <scope>NUCLEOTIDE SEQUENCE [LARGE SCALE GENOMIC DNA]</scope>
    <source>
        <strain evidence="1 2">HN4</strain>
    </source>
</reference>
<name>A0A316JIL8_9HYPH</name>
<dbReference type="EMBL" id="QGDB01000001">
    <property type="protein sequence ID" value="PWL19103.1"/>
    <property type="molecule type" value="Genomic_DNA"/>
</dbReference>
<gene>
    <name evidence="1" type="ORF">DKP76_00565</name>
</gene>
<dbReference type="PANTHER" id="PTHR38436:SF1">
    <property type="entry name" value="ESTER CYCLASE"/>
    <property type="match status" value="1"/>
</dbReference>
<dbReference type="OrthoDB" id="9810441at2"/>
<evidence type="ECO:0000313" key="1">
    <source>
        <dbReference type="EMBL" id="PWL19103.1"/>
    </source>
</evidence>
<sequence length="134" mass="15403">MSELGDIYEDYIECLNGQDWERLGEFVHEDVVHNDRPLGLAGYRAMLEGDFDAIPDLRFTMELCVCEPPFVSSRLWFDCAPKGELFGLAVNGRRIRFAENVFYRFQAGRIVQVWSVIDKSAIEAQLVRAARPQQ</sequence>
<evidence type="ECO:0000313" key="2">
    <source>
        <dbReference type="Proteomes" id="UP000245865"/>
    </source>
</evidence>
<accession>A0A316JIL8</accession>
<proteinExistence type="predicted"/>
<dbReference type="Gene3D" id="3.10.450.50">
    <property type="match status" value="1"/>
</dbReference>
<protein>
    <submittedName>
        <fullName evidence="1">Ester cyclase</fullName>
    </submittedName>
</protein>